<feature type="short sequence motif" description="TonB C-terminal box" evidence="12">
    <location>
        <begin position="896"/>
        <end position="913"/>
    </location>
</feature>
<dbReference type="PANTHER" id="PTHR47234:SF2">
    <property type="entry name" value="TONB-DEPENDENT RECEPTOR"/>
    <property type="match status" value="1"/>
</dbReference>
<evidence type="ECO:0000256" key="7">
    <source>
        <dbReference type="ARBA" id="ARBA00023077"/>
    </source>
</evidence>
<keyword evidence="6" id="KW-0732">Signal</keyword>
<evidence type="ECO:0000259" key="15">
    <source>
        <dbReference type="Pfam" id="PF07715"/>
    </source>
</evidence>
<keyword evidence="5 11" id="KW-0812">Transmembrane</keyword>
<protein>
    <submittedName>
        <fullName evidence="16">TonB-dependent receptor</fullName>
    </submittedName>
</protein>
<dbReference type="Pfam" id="PF00593">
    <property type="entry name" value="TonB_dep_Rec_b-barrel"/>
    <property type="match status" value="1"/>
</dbReference>
<keyword evidence="17" id="KW-1185">Reference proteome</keyword>
<dbReference type="InterPro" id="IPR037066">
    <property type="entry name" value="Plug_dom_sf"/>
</dbReference>
<evidence type="ECO:0000256" key="8">
    <source>
        <dbReference type="ARBA" id="ARBA00023136"/>
    </source>
</evidence>
<comment type="similarity">
    <text evidence="2 11 13">Belongs to the TonB-dependent receptor family.</text>
</comment>
<dbReference type="PROSITE" id="PS52016">
    <property type="entry name" value="TONB_DEPENDENT_REC_3"/>
    <property type="match status" value="1"/>
</dbReference>
<dbReference type="EMBL" id="CP142523">
    <property type="protein sequence ID" value="WWO47822.1"/>
    <property type="molecule type" value="Genomic_DNA"/>
</dbReference>
<dbReference type="Proteomes" id="UP001373909">
    <property type="component" value="Chromosome"/>
</dbReference>
<dbReference type="InterPro" id="IPR000531">
    <property type="entry name" value="Beta-barrel_TonB"/>
</dbReference>
<evidence type="ECO:0000256" key="10">
    <source>
        <dbReference type="ARBA" id="ARBA00023237"/>
    </source>
</evidence>
<keyword evidence="3 11" id="KW-0813">Transport</keyword>
<evidence type="ECO:0000256" key="1">
    <source>
        <dbReference type="ARBA" id="ARBA00004571"/>
    </source>
</evidence>
<dbReference type="InterPro" id="IPR012910">
    <property type="entry name" value="Plug_dom"/>
</dbReference>
<sequence>MQRVEVTGSSIKRIASEASLPVQSFNQKDIKKTGVTTVTDFIQQIPAMQGFSVAADSVGGGGGGVTTASIHDIGAAYTLVLLNGRRIAPSNSGTTIDLNSIPLSAIERVEVLTDGASALYGADAIAGVVNFILKKGASPLEINAKYSRPEEKGGASNSISISKGFGDIDEDGYSIFVSASHDEQKSLKASQRSFAKSGIINFNDPKNGKALQFINGSSRSAPGNAAVDYNRTDPVTGAVVINPETNKPFVDSVNLNPYALAHGGKCAASNMDFYGNGNCYFDSPSTIEINPESKRDAIFSSGTVKLGKTGFQGFYDLAYTEARVVASIAPYPADFSVDVGSPLFNKYLAPNLTPAQLANATGAVANYRLSEMGNRVYDYGTKATHIVAGIDGNAFGWDINSAVTYSKNKQTQEYVSGFPLADKFDAQVAAGNIDPFAYPVGSMPDAMRQALLGTGFSGTYNTQTVEMKGIDGRASRPVFSLPGGTAMLGVGADYRNTSYKVQQANVAKQAQILFDNAQVDSEYARDNAGAYAELMMPISKKLEMTGSLRYDQIGSIDDKLTGKTVGKKENATTWKVSGKYSATKSLMFRAAAGTGFRAASMQEIAGPLEDWGVTGGNYQCPLTAATGMGGHPLASYCSGVGRQQFEAFQGGNPDLKPETSKQWSIGTVFEPIDSLSMSFDLWNVEIRDQVTAVSEGLIFNDPAKYANLFTTKHISSTGKDVLAIKLLPINIGKVENRGIDYDFTHKMKLLDGRLTSRLMGTYLLRSRYTTPGTDDQWETSLNRYGSNDKVSFRNIIRATTTYETAKFTHTLSASYRNGYTDKEQTAKDCAVIVAGSPGECYGIQLEVPSYTTFDFQTAYRPMKNVEITGGILNLFDRNPPFTLRNTGSHQVGYNPSYSSALGRQFYLSGSYKF</sequence>
<dbReference type="Gene3D" id="2.40.170.20">
    <property type="entry name" value="TonB-dependent receptor, beta-barrel domain"/>
    <property type="match status" value="1"/>
</dbReference>
<dbReference type="Gene3D" id="2.170.130.10">
    <property type="entry name" value="TonB-dependent receptor, plug domain"/>
    <property type="match status" value="1"/>
</dbReference>
<evidence type="ECO:0000256" key="4">
    <source>
        <dbReference type="ARBA" id="ARBA00022452"/>
    </source>
</evidence>
<keyword evidence="7 13" id="KW-0798">TonB box</keyword>
<organism evidence="16 17">
    <name type="scientific">Janthinobacterium aestuarii</name>
    <dbReference type="NCBI Taxonomy" id="2985511"/>
    <lineage>
        <taxon>Bacteria</taxon>
        <taxon>Pseudomonadati</taxon>
        <taxon>Pseudomonadota</taxon>
        <taxon>Betaproteobacteria</taxon>
        <taxon>Burkholderiales</taxon>
        <taxon>Oxalobacteraceae</taxon>
        <taxon>Janthinobacterium</taxon>
    </lineage>
</organism>
<evidence type="ECO:0000256" key="5">
    <source>
        <dbReference type="ARBA" id="ARBA00022692"/>
    </source>
</evidence>
<reference evidence="16 17" key="1">
    <citation type="submission" date="2024-01" db="EMBL/GenBank/DDBJ databases">
        <title>Draft genome sequences of nine bacterial species from freshwater ponds near Washington, DC.</title>
        <authorList>
            <person name="Pavloudi C."/>
            <person name="Oliver L."/>
            <person name="Slattery K."/>
            <person name="Lissner G."/>
            <person name="Saw J.H."/>
        </authorList>
    </citation>
    <scope>NUCLEOTIDE SEQUENCE [LARGE SCALE GENOMIC DNA]</scope>
    <source>
        <strain evidence="17">TB1-E2</strain>
    </source>
</reference>
<dbReference type="Pfam" id="PF07715">
    <property type="entry name" value="Plug"/>
    <property type="match status" value="1"/>
</dbReference>
<gene>
    <name evidence="16" type="ORF">OPV09_06880</name>
</gene>
<dbReference type="PROSITE" id="PS01156">
    <property type="entry name" value="TONB_DEPENDENT_REC_2"/>
    <property type="match status" value="1"/>
</dbReference>
<accession>A0ABZ2GPU0</accession>
<name>A0ABZ2GPU0_9BURK</name>
<dbReference type="InterPro" id="IPR039426">
    <property type="entry name" value="TonB-dep_rcpt-like"/>
</dbReference>
<dbReference type="PANTHER" id="PTHR47234">
    <property type="match status" value="1"/>
</dbReference>
<keyword evidence="4 11" id="KW-1134">Transmembrane beta strand</keyword>
<dbReference type="InterPro" id="IPR036942">
    <property type="entry name" value="Beta-barrel_TonB_sf"/>
</dbReference>
<feature type="domain" description="TonB-dependent receptor-like beta-barrel" evidence="14">
    <location>
        <begin position="347"/>
        <end position="874"/>
    </location>
</feature>
<evidence type="ECO:0000256" key="9">
    <source>
        <dbReference type="ARBA" id="ARBA00023170"/>
    </source>
</evidence>
<keyword evidence="8 11" id="KW-0472">Membrane</keyword>
<keyword evidence="10 11" id="KW-0998">Cell outer membrane</keyword>
<evidence type="ECO:0000256" key="6">
    <source>
        <dbReference type="ARBA" id="ARBA00022729"/>
    </source>
</evidence>
<dbReference type="CDD" id="cd01347">
    <property type="entry name" value="ligand_gated_channel"/>
    <property type="match status" value="1"/>
</dbReference>
<dbReference type="RefSeq" id="WP_175560494.1">
    <property type="nucleotide sequence ID" value="NZ_CP142523.1"/>
</dbReference>
<feature type="domain" description="TonB-dependent receptor plug" evidence="15">
    <location>
        <begin position="17"/>
        <end position="128"/>
    </location>
</feature>
<evidence type="ECO:0000256" key="13">
    <source>
        <dbReference type="RuleBase" id="RU003357"/>
    </source>
</evidence>
<evidence type="ECO:0000259" key="14">
    <source>
        <dbReference type="Pfam" id="PF00593"/>
    </source>
</evidence>
<dbReference type="SUPFAM" id="SSF56935">
    <property type="entry name" value="Porins"/>
    <property type="match status" value="1"/>
</dbReference>
<evidence type="ECO:0000256" key="2">
    <source>
        <dbReference type="ARBA" id="ARBA00009810"/>
    </source>
</evidence>
<keyword evidence="9 16" id="KW-0675">Receptor</keyword>
<dbReference type="InterPro" id="IPR010917">
    <property type="entry name" value="TonB_rcpt_CS"/>
</dbReference>
<evidence type="ECO:0000256" key="12">
    <source>
        <dbReference type="PROSITE-ProRule" id="PRU10144"/>
    </source>
</evidence>
<proteinExistence type="inferred from homology"/>
<evidence type="ECO:0000256" key="11">
    <source>
        <dbReference type="PROSITE-ProRule" id="PRU01360"/>
    </source>
</evidence>
<evidence type="ECO:0000313" key="16">
    <source>
        <dbReference type="EMBL" id="WWO47822.1"/>
    </source>
</evidence>
<evidence type="ECO:0000313" key="17">
    <source>
        <dbReference type="Proteomes" id="UP001373909"/>
    </source>
</evidence>
<evidence type="ECO:0000256" key="3">
    <source>
        <dbReference type="ARBA" id="ARBA00022448"/>
    </source>
</evidence>
<comment type="subcellular location">
    <subcellularLocation>
        <location evidence="1 11">Cell outer membrane</location>
        <topology evidence="1 11">Multi-pass membrane protein</topology>
    </subcellularLocation>
</comment>